<sequence length="193" mass="21183">MLSSSLRAILAVMALAPAAFAEVTDVPANKQTKAGLYLSAPDAARMLEDPGVLFLDVRSRPELTFLGLPSRIDVNIPVMTMPQDAAYDPSLQSYRMISNPDFEFSFLDYAEAAGIEDETPIVILCRSGTRSAKAANMLYDLGYENVYTIIDGFEGDVAQDGIERGHRALNGWKNAGLEWSYQLPPEKVYPGDR</sequence>
<protein>
    <recommendedName>
        <fullName evidence="2">Rhodanese domain-containing protein</fullName>
    </recommendedName>
</protein>
<dbReference type="Pfam" id="PF00581">
    <property type="entry name" value="Rhodanese"/>
    <property type="match status" value="1"/>
</dbReference>
<evidence type="ECO:0000256" key="1">
    <source>
        <dbReference type="SAM" id="SignalP"/>
    </source>
</evidence>
<comment type="caution">
    <text evidence="3">The sequence shown here is derived from an EMBL/GenBank/DDBJ whole genome shotgun (WGS) entry which is preliminary data.</text>
</comment>
<keyword evidence="1" id="KW-0732">Signal</keyword>
<accession>A0A074JHY5</accession>
<feature type="signal peptide" evidence="1">
    <location>
        <begin position="1"/>
        <end position="21"/>
    </location>
</feature>
<gene>
    <name evidence="3" type="ORF">TP2_00790</name>
</gene>
<dbReference type="PROSITE" id="PS50206">
    <property type="entry name" value="RHODANESE_3"/>
    <property type="match status" value="1"/>
</dbReference>
<dbReference type="PANTHER" id="PTHR44086">
    <property type="entry name" value="THIOSULFATE SULFURTRANSFERASE RDL2, MITOCHONDRIAL-RELATED"/>
    <property type="match status" value="1"/>
</dbReference>
<dbReference type="InterPro" id="IPR001763">
    <property type="entry name" value="Rhodanese-like_dom"/>
</dbReference>
<feature type="chain" id="PRO_5001694888" description="Rhodanese domain-containing protein" evidence="1">
    <location>
        <begin position="22"/>
        <end position="193"/>
    </location>
</feature>
<evidence type="ECO:0000313" key="3">
    <source>
        <dbReference type="EMBL" id="KEO56089.1"/>
    </source>
</evidence>
<keyword evidence="4" id="KW-1185">Reference proteome</keyword>
<name>A0A074JHY5_9RHOB</name>
<organism evidence="3 4">
    <name type="scientific">Thioclava pacifica DSM 10166</name>
    <dbReference type="NCBI Taxonomy" id="1353537"/>
    <lineage>
        <taxon>Bacteria</taxon>
        <taxon>Pseudomonadati</taxon>
        <taxon>Pseudomonadota</taxon>
        <taxon>Alphaproteobacteria</taxon>
        <taxon>Rhodobacterales</taxon>
        <taxon>Paracoccaceae</taxon>
        <taxon>Thioclava</taxon>
    </lineage>
</organism>
<dbReference type="GO" id="GO:0004792">
    <property type="term" value="F:thiosulfate-cyanide sulfurtransferase activity"/>
    <property type="evidence" value="ECO:0007669"/>
    <property type="project" value="TreeGrafter"/>
</dbReference>
<dbReference type="Gene3D" id="3.40.250.10">
    <property type="entry name" value="Rhodanese-like domain"/>
    <property type="match status" value="1"/>
</dbReference>
<dbReference type="EMBL" id="AUND01000001">
    <property type="protein sequence ID" value="KEO56089.1"/>
    <property type="molecule type" value="Genomic_DNA"/>
</dbReference>
<dbReference type="AlphaFoldDB" id="A0A074JHY5"/>
<dbReference type="SUPFAM" id="SSF52821">
    <property type="entry name" value="Rhodanese/Cell cycle control phosphatase"/>
    <property type="match status" value="1"/>
</dbReference>
<feature type="domain" description="Rhodanese" evidence="2">
    <location>
        <begin position="48"/>
        <end position="161"/>
    </location>
</feature>
<dbReference type="STRING" id="1353537.TP2_00790"/>
<reference evidence="3 4" key="1">
    <citation type="submission" date="2013-07" db="EMBL/GenBank/DDBJ databases">
        <title>Thioclava pacifica DSM 10166 Genome Sequencing.</title>
        <authorList>
            <person name="Lai Q."/>
            <person name="Shao Z."/>
        </authorList>
    </citation>
    <scope>NUCLEOTIDE SEQUENCE [LARGE SCALE GENOMIC DNA]</scope>
    <source>
        <strain evidence="3 4">DSM 10166</strain>
    </source>
</reference>
<evidence type="ECO:0000313" key="4">
    <source>
        <dbReference type="Proteomes" id="UP000027432"/>
    </source>
</evidence>
<dbReference type="Proteomes" id="UP000027432">
    <property type="component" value="Unassembled WGS sequence"/>
</dbReference>
<evidence type="ECO:0000259" key="2">
    <source>
        <dbReference type="PROSITE" id="PS50206"/>
    </source>
</evidence>
<dbReference type="eggNOG" id="COG0607">
    <property type="taxonomic scope" value="Bacteria"/>
</dbReference>
<proteinExistence type="predicted"/>
<dbReference type="RefSeq" id="WP_051692090.1">
    <property type="nucleotide sequence ID" value="NZ_AUND01000001.1"/>
</dbReference>
<dbReference type="InterPro" id="IPR036873">
    <property type="entry name" value="Rhodanese-like_dom_sf"/>
</dbReference>
<dbReference type="SMART" id="SM00450">
    <property type="entry name" value="RHOD"/>
    <property type="match status" value="1"/>
</dbReference>
<dbReference type="PANTHER" id="PTHR44086:SF10">
    <property type="entry name" value="THIOSULFATE SULFURTRANSFERASE_RHODANESE-LIKE DOMAIN-CONTAINING PROTEIN 3"/>
    <property type="match status" value="1"/>
</dbReference>